<evidence type="ECO:0000256" key="4">
    <source>
        <dbReference type="ARBA" id="ARBA00022691"/>
    </source>
</evidence>
<evidence type="ECO:0000256" key="3">
    <source>
        <dbReference type="ARBA" id="ARBA00022679"/>
    </source>
</evidence>
<sequence length="274" mass="30845">MQFKGVDSEGQEFASPEELWGHLDQQPAGRREAWYDQAVKYWDRQDASVDGVLGGYGHVSDVDILESQKFLKKVFGSRLQDAARDQQPLVVIDCGAGVGRVTEHLLLHHFAEVDLLEPSGHLLEAARSRLSSPAPAGVAHPWPKSHRAVNFWQLGLEQLEPQPARYDVVWIQWCLLYLTDADAISFFQRCQAGLKPGGLIIVKENICQDGFVVDKDDSSLSRSNAYMLQLFEAAGMQVLYNVQQRNFPKELYKVRMYALQPRPSSTLPLDHVSI</sequence>
<evidence type="ECO:0000256" key="12">
    <source>
        <dbReference type="PIRSR" id="PIRSR016958-1"/>
    </source>
</evidence>
<protein>
    <recommendedName>
        <fullName evidence="6">Alpha N-terminal protein methyltransferase 1</fullName>
        <ecNumber evidence="5">2.1.1.244</ecNumber>
    </recommendedName>
    <alternativeName>
        <fullName evidence="7">X-Pro-Lys N-terminal protein methyltransferase 1</fullName>
    </alternativeName>
</protein>
<comment type="caution">
    <text evidence="13">The sequence shown here is derived from an EMBL/GenBank/DDBJ whole genome shotgun (WGS) entry which is preliminary data.</text>
</comment>
<dbReference type="GO" id="GO:0005737">
    <property type="term" value="C:cytoplasm"/>
    <property type="evidence" value="ECO:0007669"/>
    <property type="project" value="TreeGrafter"/>
</dbReference>
<comment type="catalytic activity">
    <reaction evidence="8">
        <text>N-terminal L-seryl-L-prolyl-L-lysyl-[protein] + 3 S-adenosyl-L-methionine = N-terminal N,N,N-trimethyl-L-seryl-L-prolyl-L-lysyl-[protein] + 3 S-adenosyl-L-homocysteine + 3 H(+)</text>
        <dbReference type="Rhea" id="RHEA:54724"/>
        <dbReference type="Rhea" id="RHEA-COMP:13789"/>
        <dbReference type="Rhea" id="RHEA-COMP:13973"/>
        <dbReference type="ChEBI" id="CHEBI:15378"/>
        <dbReference type="ChEBI" id="CHEBI:57856"/>
        <dbReference type="ChEBI" id="CHEBI:59789"/>
        <dbReference type="ChEBI" id="CHEBI:138061"/>
        <dbReference type="ChEBI" id="CHEBI:138317"/>
        <dbReference type="EC" id="2.1.1.244"/>
    </reaction>
</comment>
<keyword evidence="14" id="KW-1185">Reference proteome</keyword>
<dbReference type="SUPFAM" id="SSF53335">
    <property type="entry name" value="S-adenosyl-L-methionine-dependent methyltransferases"/>
    <property type="match status" value="1"/>
</dbReference>
<dbReference type="FunFam" id="3.40.50.150:FF:000025">
    <property type="entry name" value="N-terminal Xaa-Pro-Lys N-methyltransferase 1"/>
    <property type="match status" value="1"/>
</dbReference>
<gene>
    <name evidence="13" type="ORF">WJX84_005672</name>
</gene>
<comment type="catalytic activity">
    <reaction evidence="9">
        <text>N-terminal L-prolyl-L-prolyl-L-lysyl-[protein] + 2 S-adenosyl-L-methionine = N-terminal N,N-dimethyl-L-prolyl-L-prolyl-L-lysyl-[protein] + 2 S-adenosyl-L-homocysteine + 2 H(+)</text>
        <dbReference type="Rhea" id="RHEA:54736"/>
        <dbReference type="Rhea" id="RHEA-COMP:13787"/>
        <dbReference type="Rhea" id="RHEA-COMP:13974"/>
        <dbReference type="ChEBI" id="CHEBI:15378"/>
        <dbReference type="ChEBI" id="CHEBI:57856"/>
        <dbReference type="ChEBI" id="CHEBI:59789"/>
        <dbReference type="ChEBI" id="CHEBI:138059"/>
        <dbReference type="ChEBI" id="CHEBI:138318"/>
        <dbReference type="EC" id="2.1.1.244"/>
    </reaction>
</comment>
<dbReference type="Gene3D" id="3.40.50.150">
    <property type="entry name" value="Vaccinia Virus protein VP39"/>
    <property type="match status" value="1"/>
</dbReference>
<comment type="function">
    <text evidence="11">Alpha-N-methyltransferase that methylates the N-terminus of target proteins containing the N-terminal motif [Ala/Pro/Ser]-Pro-Lys when the initiator Met is cleaved. Specifically catalyzes mono-, di- or tri-methylation of exposed alpha-amino group of Ala or Ser residue in the [Ala/Ser]-Pro-Lys motif and mono- or di-methylation of Pro in the Pro-Pro-Lys motif.</text>
</comment>
<accession>A0AAW1T9T2</accession>
<feature type="binding site" evidence="12">
    <location>
        <position position="172"/>
    </location>
    <ligand>
        <name>S-adenosyl-L-methionine</name>
        <dbReference type="ChEBI" id="CHEBI:59789"/>
    </ligand>
</feature>
<evidence type="ECO:0000256" key="6">
    <source>
        <dbReference type="ARBA" id="ARBA00039449"/>
    </source>
</evidence>
<proteinExistence type="inferred from homology"/>
<dbReference type="PIRSF" id="PIRSF016958">
    <property type="entry name" value="DUF858_MeTrfase_lik"/>
    <property type="match status" value="1"/>
</dbReference>
<dbReference type="AlphaFoldDB" id="A0AAW1T9T2"/>
<evidence type="ECO:0000256" key="2">
    <source>
        <dbReference type="ARBA" id="ARBA00022603"/>
    </source>
</evidence>
<dbReference type="EMBL" id="JALJOV010000213">
    <property type="protein sequence ID" value="KAK9865837.1"/>
    <property type="molecule type" value="Genomic_DNA"/>
</dbReference>
<dbReference type="Pfam" id="PF05891">
    <property type="entry name" value="Methyltransf_PK"/>
    <property type="match status" value="1"/>
</dbReference>
<evidence type="ECO:0000313" key="14">
    <source>
        <dbReference type="Proteomes" id="UP001485043"/>
    </source>
</evidence>
<dbReference type="EC" id="2.1.1.244" evidence="5"/>
<dbReference type="GO" id="GO:0071885">
    <property type="term" value="F:N-terminal protein N-methyltransferase activity"/>
    <property type="evidence" value="ECO:0007669"/>
    <property type="project" value="UniProtKB-EC"/>
</dbReference>
<dbReference type="Proteomes" id="UP001485043">
    <property type="component" value="Unassembled WGS sequence"/>
</dbReference>
<evidence type="ECO:0000313" key="13">
    <source>
        <dbReference type="EMBL" id="KAK9865837.1"/>
    </source>
</evidence>
<feature type="binding site" evidence="12">
    <location>
        <position position="100"/>
    </location>
    <ligand>
        <name>S-adenosyl-L-methionine</name>
        <dbReference type="ChEBI" id="CHEBI:59789"/>
    </ligand>
</feature>
<evidence type="ECO:0000256" key="5">
    <source>
        <dbReference type="ARBA" id="ARBA00039112"/>
    </source>
</evidence>
<comment type="similarity">
    <text evidence="1">Belongs to the methyltransferase superfamily. NTM1 family.</text>
</comment>
<dbReference type="PANTHER" id="PTHR12753">
    <property type="entry name" value="AD-003 - RELATED"/>
    <property type="match status" value="1"/>
</dbReference>
<dbReference type="InterPro" id="IPR029063">
    <property type="entry name" value="SAM-dependent_MTases_sf"/>
</dbReference>
<dbReference type="InterPro" id="IPR008576">
    <property type="entry name" value="MeTrfase_NTM1"/>
</dbReference>
<feature type="binding site" evidence="12">
    <location>
        <position position="95"/>
    </location>
    <ligand>
        <name>S-adenosyl-L-methionine</name>
        <dbReference type="ChEBI" id="CHEBI:59789"/>
    </ligand>
</feature>
<evidence type="ECO:0000256" key="7">
    <source>
        <dbReference type="ARBA" id="ARBA00043129"/>
    </source>
</evidence>
<dbReference type="CDD" id="cd02440">
    <property type="entry name" value="AdoMet_MTases"/>
    <property type="match status" value="1"/>
</dbReference>
<evidence type="ECO:0000256" key="9">
    <source>
        <dbReference type="ARBA" id="ARBA00047885"/>
    </source>
</evidence>
<comment type="catalytic activity">
    <reaction evidence="10">
        <text>N-terminal L-alanyl-L-prolyl-L-lysyl-[protein] + 3 S-adenosyl-L-methionine = N-terminal N,N,N-trimethyl-L-alanyl-L-prolyl-L-lysyl-[protein] + 3 S-adenosyl-L-homocysteine + 3 H(+)</text>
        <dbReference type="Rhea" id="RHEA:54712"/>
        <dbReference type="Rhea" id="RHEA-COMP:13785"/>
        <dbReference type="Rhea" id="RHEA-COMP:13971"/>
        <dbReference type="ChEBI" id="CHEBI:15378"/>
        <dbReference type="ChEBI" id="CHEBI:57856"/>
        <dbReference type="ChEBI" id="CHEBI:59789"/>
        <dbReference type="ChEBI" id="CHEBI:138057"/>
        <dbReference type="ChEBI" id="CHEBI:138315"/>
        <dbReference type="EC" id="2.1.1.244"/>
    </reaction>
</comment>
<dbReference type="GO" id="GO:0032259">
    <property type="term" value="P:methylation"/>
    <property type="evidence" value="ECO:0007669"/>
    <property type="project" value="UniProtKB-KW"/>
</dbReference>
<dbReference type="PANTHER" id="PTHR12753:SF0">
    <property type="entry name" value="ALPHA N-TERMINAL PROTEIN METHYLTRANSFERASE 1"/>
    <property type="match status" value="1"/>
</dbReference>
<keyword evidence="2" id="KW-0489">Methyltransferase</keyword>
<keyword evidence="3" id="KW-0808">Transferase</keyword>
<evidence type="ECO:0000256" key="8">
    <source>
        <dbReference type="ARBA" id="ARBA00047306"/>
    </source>
</evidence>
<reference evidence="13 14" key="1">
    <citation type="journal article" date="2024" name="Nat. Commun.">
        <title>Phylogenomics reveals the evolutionary origins of lichenization in chlorophyte algae.</title>
        <authorList>
            <person name="Puginier C."/>
            <person name="Libourel C."/>
            <person name="Otte J."/>
            <person name="Skaloud P."/>
            <person name="Haon M."/>
            <person name="Grisel S."/>
            <person name="Petersen M."/>
            <person name="Berrin J.G."/>
            <person name="Delaux P.M."/>
            <person name="Dal Grande F."/>
            <person name="Keller J."/>
        </authorList>
    </citation>
    <scope>NUCLEOTIDE SEQUENCE [LARGE SCALE GENOMIC DNA]</scope>
    <source>
        <strain evidence="13 14">SAG 2523</strain>
    </source>
</reference>
<keyword evidence="4 12" id="KW-0949">S-adenosyl-L-methionine</keyword>
<organism evidence="13 14">
    <name type="scientific">Apatococcus fuscideae</name>
    <dbReference type="NCBI Taxonomy" id="2026836"/>
    <lineage>
        <taxon>Eukaryota</taxon>
        <taxon>Viridiplantae</taxon>
        <taxon>Chlorophyta</taxon>
        <taxon>core chlorophytes</taxon>
        <taxon>Trebouxiophyceae</taxon>
        <taxon>Chlorellales</taxon>
        <taxon>Chlorellaceae</taxon>
        <taxon>Apatococcus</taxon>
    </lineage>
</organism>
<evidence type="ECO:0000256" key="10">
    <source>
        <dbReference type="ARBA" id="ARBA00048167"/>
    </source>
</evidence>
<evidence type="ECO:0000256" key="11">
    <source>
        <dbReference type="ARBA" id="ARBA00060050"/>
    </source>
</evidence>
<name>A0AAW1T9T2_9CHLO</name>
<evidence type="ECO:0000256" key="1">
    <source>
        <dbReference type="ARBA" id="ARBA00009059"/>
    </source>
</evidence>